<evidence type="ECO:0000313" key="6">
    <source>
        <dbReference type="EMBL" id="BAK93319.1"/>
    </source>
</evidence>
<protein>
    <submittedName>
        <fullName evidence="6">Ishikawain-8 protein</fullName>
    </submittedName>
</protein>
<proteinExistence type="evidence at transcript level"/>
<evidence type="ECO:0000256" key="1">
    <source>
        <dbReference type="ARBA" id="ARBA00004613"/>
    </source>
</evidence>
<keyword evidence="3 4" id="KW-0732">Signal</keyword>
<name>G3XHQ1_ODOIS</name>
<keyword evidence="2" id="KW-0964">Secreted</keyword>
<accession>G3XHQ1</accession>
<feature type="signal peptide" evidence="4">
    <location>
        <begin position="1"/>
        <end position="22"/>
    </location>
</feature>
<dbReference type="GO" id="GO:0050830">
    <property type="term" value="P:defense response to Gram-positive bacterium"/>
    <property type="evidence" value="ECO:0007669"/>
    <property type="project" value="UniProtKB-ARBA"/>
</dbReference>
<dbReference type="Pfam" id="PF03032">
    <property type="entry name" value="FSAP_sig_propep"/>
    <property type="match status" value="1"/>
</dbReference>
<feature type="chain" id="PRO_5003459710" evidence="4">
    <location>
        <begin position="23"/>
        <end position="72"/>
    </location>
</feature>
<dbReference type="AlphaFoldDB" id="G3XHQ1"/>
<evidence type="ECO:0000256" key="4">
    <source>
        <dbReference type="SAM" id="SignalP"/>
    </source>
</evidence>
<evidence type="ECO:0000259" key="5">
    <source>
        <dbReference type="Pfam" id="PF03032"/>
    </source>
</evidence>
<sequence>MFTLKKSLLLLFFLGAISLSLCEQERYADEEENGGDITKKEVKRGIFSVLNEVCKKNDYKPEICAHFSQNKP</sequence>
<evidence type="ECO:0000256" key="2">
    <source>
        <dbReference type="ARBA" id="ARBA00022525"/>
    </source>
</evidence>
<dbReference type="EMBL" id="AB648936">
    <property type="protein sequence ID" value="BAK93319.1"/>
    <property type="molecule type" value="mRNA"/>
</dbReference>
<comment type="subcellular location">
    <subcellularLocation>
        <location evidence="1">Secreted</location>
    </subcellularLocation>
</comment>
<evidence type="ECO:0000256" key="3">
    <source>
        <dbReference type="ARBA" id="ARBA00022729"/>
    </source>
</evidence>
<feature type="domain" description="Frog antimicrobial peptide propeptide" evidence="5">
    <location>
        <begin position="2"/>
        <end position="44"/>
    </location>
</feature>
<dbReference type="GO" id="GO:0005576">
    <property type="term" value="C:extracellular region"/>
    <property type="evidence" value="ECO:0007669"/>
    <property type="project" value="UniProtKB-SubCell"/>
</dbReference>
<reference evidence="6" key="1">
    <citation type="journal article" date="2011" name="Biochem. Biophys. Res. Commun.">
        <title>Characterization of novel antimicrobial peptides from the skin of the endangered frog Odorrana ishikawae by shotgun cDNA cloning.</title>
        <authorList>
            <person name="Iwakoshi-Ukena E."/>
            <person name="Soga M."/>
            <person name="Okada G."/>
            <person name="Fujii T."/>
            <person name="Sumida M."/>
            <person name="Ukena K."/>
        </authorList>
    </citation>
    <scope>NUCLEOTIDE SEQUENCE</scope>
</reference>
<dbReference type="GO" id="GO:0050829">
    <property type="term" value="P:defense response to Gram-negative bacterium"/>
    <property type="evidence" value="ECO:0007669"/>
    <property type="project" value="UniProtKB-ARBA"/>
</dbReference>
<dbReference type="InterPro" id="IPR004275">
    <property type="entry name" value="Frog_antimicrobial_propeptide"/>
</dbReference>
<organism evidence="6">
    <name type="scientific">Odorrana ishikawae</name>
    <name type="common">Ishikawa's frog</name>
    <name type="synonym">Rana ishikawae</name>
    <dbReference type="NCBI Taxonomy" id="310659"/>
    <lineage>
        <taxon>Eukaryota</taxon>
        <taxon>Metazoa</taxon>
        <taxon>Chordata</taxon>
        <taxon>Craniata</taxon>
        <taxon>Vertebrata</taxon>
        <taxon>Euteleostomi</taxon>
        <taxon>Amphibia</taxon>
        <taxon>Batrachia</taxon>
        <taxon>Anura</taxon>
        <taxon>Neobatrachia</taxon>
        <taxon>Ranoidea</taxon>
        <taxon>Ranidae</taxon>
        <taxon>Odorrana</taxon>
    </lineage>
</organism>